<dbReference type="InterPro" id="IPR007016">
    <property type="entry name" value="O-antigen_ligase-rel_domated"/>
</dbReference>
<evidence type="ECO:0000256" key="4">
    <source>
        <dbReference type="ARBA" id="ARBA00023136"/>
    </source>
</evidence>
<dbReference type="GO" id="GO:0016020">
    <property type="term" value="C:membrane"/>
    <property type="evidence" value="ECO:0007669"/>
    <property type="project" value="UniProtKB-SubCell"/>
</dbReference>
<evidence type="ECO:0000313" key="6">
    <source>
        <dbReference type="EMBL" id="BAV83043.1"/>
    </source>
</evidence>
<accession>A0A331FYX1</accession>
<gene>
    <name evidence="6" type="primary">wzy_K62</name>
</gene>
<keyword evidence="2" id="KW-0812">Transmembrane</keyword>
<comment type="subcellular location">
    <subcellularLocation>
        <location evidence="1">Membrane</location>
        <topology evidence="1">Multi-pass membrane protein</topology>
    </subcellularLocation>
</comment>
<dbReference type="PANTHER" id="PTHR37422">
    <property type="entry name" value="TEICHURONIC ACID BIOSYNTHESIS PROTEIN TUAE"/>
    <property type="match status" value="1"/>
</dbReference>
<dbReference type="RefSeq" id="WP_077254066.1">
    <property type="nucleotide sequence ID" value="NZ_BNSV01000001.1"/>
</dbReference>
<evidence type="ECO:0000256" key="3">
    <source>
        <dbReference type="ARBA" id="ARBA00022989"/>
    </source>
</evidence>
<evidence type="ECO:0000256" key="1">
    <source>
        <dbReference type="ARBA" id="ARBA00004141"/>
    </source>
</evidence>
<proteinExistence type="predicted"/>
<keyword evidence="4" id="KW-0472">Membrane</keyword>
<dbReference type="InterPro" id="IPR051533">
    <property type="entry name" value="WaaL-like"/>
</dbReference>
<dbReference type="EMBL" id="LC191858">
    <property type="protein sequence ID" value="BAV83043.1"/>
    <property type="molecule type" value="Genomic_DNA"/>
</dbReference>
<sequence length="388" mass="44208">MSVIISGKYHNDDKRTKPHRKIVFFLVLSVFGLRVAGNLTFCDITILITLLFILLKGYKFSVSELIVPLVFVFLSSIGIIFVARGDLVEYVKDLLQISFYLISAATLSKYALTNFRQNNIFDSIIYAGIVVSLLGVLQYLLIFFFNINIFTFISSMGGRDQWVENYIRVSSITQHYNHLPLVLFPPLAISLYRRKYRYATLITLGILASGSRSGIAASLVLIYISFFINRNIITLVLTSIIAFCGFSYFIYGTDFFEKRLAFVASGTVDGSTQYRLDLWQRAWDLVLNYPLFGVGMGQESWMLKVDNLESSLMQILVNFGFFGLALFLLSITFVFIKSLRNYSLLGIAMVLLYIQLIFQPFLFVSVVGPCVMTYSFFIYNLAKIEKNK</sequence>
<reference evidence="6" key="1">
    <citation type="submission" date="2016-10" db="EMBL/GenBank/DDBJ databases">
        <title>Exopolysaccharides genotypes of tissue-invasive Klebsiella pneumoniae strains.</title>
        <authorList>
            <person name="Fang C.T."/>
            <person name="Cheong C.M."/>
            <person name="Shih Y.J."/>
            <person name="Hsieh W.C."/>
            <person name="Yi W.C."/>
        </authorList>
    </citation>
    <scope>NUCLEOTIDE SEQUENCE</scope>
    <source>
        <strain evidence="6">5711/52</strain>
    </source>
</reference>
<dbReference type="PANTHER" id="PTHR37422:SF17">
    <property type="entry name" value="O-ANTIGEN LIGASE"/>
    <property type="match status" value="1"/>
</dbReference>
<protein>
    <submittedName>
        <fullName evidence="6">Serotype K62 polymerase</fullName>
    </submittedName>
</protein>
<name>A0A331FYX1_KLEPN</name>
<dbReference type="AlphaFoldDB" id="A0A331FYX1"/>
<evidence type="ECO:0000256" key="2">
    <source>
        <dbReference type="ARBA" id="ARBA00022692"/>
    </source>
</evidence>
<feature type="domain" description="O-antigen ligase-related" evidence="5">
    <location>
        <begin position="201"/>
        <end position="328"/>
    </location>
</feature>
<evidence type="ECO:0000259" key="5">
    <source>
        <dbReference type="Pfam" id="PF04932"/>
    </source>
</evidence>
<organism evidence="6">
    <name type="scientific">Klebsiella pneumoniae</name>
    <dbReference type="NCBI Taxonomy" id="573"/>
    <lineage>
        <taxon>Bacteria</taxon>
        <taxon>Pseudomonadati</taxon>
        <taxon>Pseudomonadota</taxon>
        <taxon>Gammaproteobacteria</taxon>
        <taxon>Enterobacterales</taxon>
        <taxon>Enterobacteriaceae</taxon>
        <taxon>Klebsiella/Raoultella group</taxon>
        <taxon>Klebsiella</taxon>
        <taxon>Klebsiella pneumoniae complex</taxon>
    </lineage>
</organism>
<dbReference type="Pfam" id="PF04932">
    <property type="entry name" value="Wzy_C"/>
    <property type="match status" value="1"/>
</dbReference>
<keyword evidence="3" id="KW-1133">Transmembrane helix</keyword>